<evidence type="ECO:0000313" key="1">
    <source>
        <dbReference type="EMBL" id="EMF12839.1"/>
    </source>
</evidence>
<proteinExistence type="predicted"/>
<dbReference type="AlphaFoldDB" id="M3D4P0"/>
<dbReference type="RefSeq" id="XP_016760960.1">
    <property type="nucleotide sequence ID" value="XM_016902021.1"/>
</dbReference>
<dbReference type="HOGENOM" id="CLU_2564801_0_0_1"/>
<protein>
    <submittedName>
        <fullName evidence="1">Uncharacterized protein</fullName>
    </submittedName>
</protein>
<reference evidence="1 2" key="1">
    <citation type="journal article" date="2012" name="PLoS Pathog.">
        <title>Diverse lifestyles and strategies of plant pathogenesis encoded in the genomes of eighteen Dothideomycetes fungi.</title>
        <authorList>
            <person name="Ohm R.A."/>
            <person name="Feau N."/>
            <person name="Henrissat B."/>
            <person name="Schoch C.L."/>
            <person name="Horwitz B.A."/>
            <person name="Barry K.W."/>
            <person name="Condon B.J."/>
            <person name="Copeland A.C."/>
            <person name="Dhillon B."/>
            <person name="Glaser F."/>
            <person name="Hesse C.N."/>
            <person name="Kosti I."/>
            <person name="LaButti K."/>
            <person name="Lindquist E.A."/>
            <person name="Lucas S."/>
            <person name="Salamov A.A."/>
            <person name="Bradshaw R.E."/>
            <person name="Ciuffetti L."/>
            <person name="Hamelin R.C."/>
            <person name="Kema G.H.J."/>
            <person name="Lawrence C."/>
            <person name="Scott J.A."/>
            <person name="Spatafora J.W."/>
            <person name="Turgeon B.G."/>
            <person name="de Wit P.J.G.M."/>
            <person name="Zhong S."/>
            <person name="Goodwin S.B."/>
            <person name="Grigoriev I.V."/>
        </authorList>
    </citation>
    <scope>NUCLEOTIDE SEQUENCE [LARGE SCALE GENOMIC DNA]</scope>
    <source>
        <strain evidence="1 2">SO2202</strain>
    </source>
</reference>
<accession>M3D4P0</accession>
<sequence>MTVLYTVHNDHSYGTLYSQLPYSFTYCAGALGERAGRPREFAGVFMGARQIKTRGNRRSSPHTVPASERVVFCVKCGESQLC</sequence>
<name>M3D4P0_SPHMS</name>
<organism evidence="1 2">
    <name type="scientific">Sphaerulina musiva (strain SO2202)</name>
    <name type="common">Poplar stem canker fungus</name>
    <name type="synonym">Septoria musiva</name>
    <dbReference type="NCBI Taxonomy" id="692275"/>
    <lineage>
        <taxon>Eukaryota</taxon>
        <taxon>Fungi</taxon>
        <taxon>Dikarya</taxon>
        <taxon>Ascomycota</taxon>
        <taxon>Pezizomycotina</taxon>
        <taxon>Dothideomycetes</taxon>
        <taxon>Dothideomycetidae</taxon>
        <taxon>Mycosphaerellales</taxon>
        <taxon>Mycosphaerellaceae</taxon>
        <taxon>Sphaerulina</taxon>
    </lineage>
</organism>
<dbReference type="Proteomes" id="UP000016931">
    <property type="component" value="Unassembled WGS sequence"/>
</dbReference>
<feature type="non-terminal residue" evidence="1">
    <location>
        <position position="82"/>
    </location>
</feature>
<dbReference type="EMBL" id="KB456264">
    <property type="protein sequence ID" value="EMF12839.1"/>
    <property type="molecule type" value="Genomic_DNA"/>
</dbReference>
<gene>
    <name evidence="1" type="ORF">SEPMUDRAFT_125914</name>
</gene>
<keyword evidence="2" id="KW-1185">Reference proteome</keyword>
<dbReference type="GeneID" id="27899158"/>
<evidence type="ECO:0000313" key="2">
    <source>
        <dbReference type="Proteomes" id="UP000016931"/>
    </source>
</evidence>